<evidence type="ECO:0000313" key="3">
    <source>
        <dbReference type="EMBL" id="GBC62632.1"/>
    </source>
</evidence>
<keyword evidence="4" id="KW-1185">Reference proteome</keyword>
<evidence type="ECO:0000259" key="2">
    <source>
        <dbReference type="Pfam" id="PF01551"/>
    </source>
</evidence>
<gene>
    <name evidence="3" type="ORF">DENIS_3605</name>
</gene>
<keyword evidence="1" id="KW-0732">Signal</keyword>
<reference evidence="4" key="1">
    <citation type="submission" date="2017-11" db="EMBL/GenBank/DDBJ databases">
        <authorList>
            <person name="Watanabe M."/>
            <person name="Kojima H."/>
        </authorList>
    </citation>
    <scope>NUCLEOTIDE SEQUENCE [LARGE SCALE GENOMIC DNA]</scope>
    <source>
        <strain evidence="4">Tokyo 01</strain>
    </source>
</reference>
<dbReference type="CDD" id="cd12797">
    <property type="entry name" value="M23_peptidase"/>
    <property type="match status" value="1"/>
</dbReference>
<dbReference type="RefSeq" id="WP_124329789.1">
    <property type="nucleotide sequence ID" value="NZ_BEXT01000001.1"/>
</dbReference>
<reference evidence="4" key="2">
    <citation type="submission" date="2019-01" db="EMBL/GenBank/DDBJ databases">
        <title>Genome sequence of Desulfonema ishimotonii strain Tokyo 01.</title>
        <authorList>
            <person name="Fukui M."/>
        </authorList>
    </citation>
    <scope>NUCLEOTIDE SEQUENCE [LARGE SCALE GENOMIC DNA]</scope>
    <source>
        <strain evidence="4">Tokyo 01</strain>
    </source>
</reference>
<dbReference type="PANTHER" id="PTHR21666:SF289">
    <property type="entry name" value="L-ALA--D-GLU ENDOPEPTIDASE"/>
    <property type="match status" value="1"/>
</dbReference>
<dbReference type="SUPFAM" id="SSF51261">
    <property type="entry name" value="Duplicated hybrid motif"/>
    <property type="match status" value="1"/>
</dbReference>
<accession>A0A401G063</accession>
<dbReference type="InterPro" id="IPR011055">
    <property type="entry name" value="Dup_hybrid_motif"/>
</dbReference>
<proteinExistence type="predicted"/>
<dbReference type="AlphaFoldDB" id="A0A401G063"/>
<sequence>MARDYAWRNWWNGNKAQIVQEVIIDVQPPKIEVLSQQHNLTQGGSGLVIYRLSEPCPVNGIHVGDNFFPGYAARSVLGESSANTYMSFIALDYRQGRDTRMFVSATDRAGNQSKAGFHFYIRGRNFKKDIIRISDNFLNTKMPEFENETEEGSGSGLIDKFLEINRKLRVRNTDTLKQAAAESDPSLYWKGAFLRLPNSARRANFADHREYHYKDNTVDEQNHMGIDLASTAHAPVPAANAGKVVFTRAVGIYGDTIVLDHGFGLFSTYSHLSHVAVRVGQMVKRGEIIGNTGTTGLAGGDHLHFGMIVHNVFVNPVEWWDSSWIKNNISNKINSAKKR</sequence>
<dbReference type="EMBL" id="BEXT01000001">
    <property type="protein sequence ID" value="GBC62632.1"/>
    <property type="molecule type" value="Genomic_DNA"/>
</dbReference>
<evidence type="ECO:0000313" key="4">
    <source>
        <dbReference type="Proteomes" id="UP000288096"/>
    </source>
</evidence>
<comment type="caution">
    <text evidence="3">The sequence shown here is derived from an EMBL/GenBank/DDBJ whole genome shotgun (WGS) entry which is preliminary data.</text>
</comment>
<dbReference type="GO" id="GO:0004222">
    <property type="term" value="F:metalloendopeptidase activity"/>
    <property type="evidence" value="ECO:0007669"/>
    <property type="project" value="TreeGrafter"/>
</dbReference>
<feature type="domain" description="M23ase beta-sheet core" evidence="2">
    <location>
        <begin position="222"/>
        <end position="316"/>
    </location>
</feature>
<dbReference type="PANTHER" id="PTHR21666">
    <property type="entry name" value="PEPTIDASE-RELATED"/>
    <property type="match status" value="1"/>
</dbReference>
<dbReference type="Gene3D" id="2.70.70.10">
    <property type="entry name" value="Glucose Permease (Domain IIA)"/>
    <property type="match status" value="1"/>
</dbReference>
<evidence type="ECO:0000256" key="1">
    <source>
        <dbReference type="ARBA" id="ARBA00022729"/>
    </source>
</evidence>
<dbReference type="InterPro" id="IPR050570">
    <property type="entry name" value="Cell_wall_metabolism_enzyme"/>
</dbReference>
<dbReference type="Proteomes" id="UP000288096">
    <property type="component" value="Unassembled WGS sequence"/>
</dbReference>
<organism evidence="3 4">
    <name type="scientific">Desulfonema ishimotonii</name>
    <dbReference type="NCBI Taxonomy" id="45657"/>
    <lineage>
        <taxon>Bacteria</taxon>
        <taxon>Pseudomonadati</taxon>
        <taxon>Thermodesulfobacteriota</taxon>
        <taxon>Desulfobacteria</taxon>
        <taxon>Desulfobacterales</taxon>
        <taxon>Desulfococcaceae</taxon>
        <taxon>Desulfonema</taxon>
    </lineage>
</organism>
<name>A0A401G063_9BACT</name>
<dbReference type="OrthoDB" id="9765786at2"/>
<dbReference type="Pfam" id="PF01551">
    <property type="entry name" value="Peptidase_M23"/>
    <property type="match status" value="1"/>
</dbReference>
<dbReference type="InterPro" id="IPR016047">
    <property type="entry name" value="M23ase_b-sheet_dom"/>
</dbReference>
<protein>
    <submittedName>
        <fullName evidence="3">M23 family peptidase</fullName>
    </submittedName>
</protein>